<dbReference type="EMBL" id="VSRR010000387">
    <property type="protein sequence ID" value="MPC14904.1"/>
    <property type="molecule type" value="Genomic_DNA"/>
</dbReference>
<name>A0A5B7D1U4_PORTR</name>
<dbReference type="Proteomes" id="UP000324222">
    <property type="component" value="Unassembled WGS sequence"/>
</dbReference>
<organism evidence="1 2">
    <name type="scientific">Portunus trituberculatus</name>
    <name type="common">Swimming crab</name>
    <name type="synonym">Neptunus trituberculatus</name>
    <dbReference type="NCBI Taxonomy" id="210409"/>
    <lineage>
        <taxon>Eukaryota</taxon>
        <taxon>Metazoa</taxon>
        <taxon>Ecdysozoa</taxon>
        <taxon>Arthropoda</taxon>
        <taxon>Crustacea</taxon>
        <taxon>Multicrustacea</taxon>
        <taxon>Malacostraca</taxon>
        <taxon>Eumalacostraca</taxon>
        <taxon>Eucarida</taxon>
        <taxon>Decapoda</taxon>
        <taxon>Pleocyemata</taxon>
        <taxon>Brachyura</taxon>
        <taxon>Eubrachyura</taxon>
        <taxon>Portunoidea</taxon>
        <taxon>Portunidae</taxon>
        <taxon>Portuninae</taxon>
        <taxon>Portunus</taxon>
    </lineage>
</organism>
<evidence type="ECO:0000313" key="2">
    <source>
        <dbReference type="Proteomes" id="UP000324222"/>
    </source>
</evidence>
<protein>
    <submittedName>
        <fullName evidence="1">Uncharacterized protein</fullName>
    </submittedName>
</protein>
<comment type="caution">
    <text evidence="1">The sequence shown here is derived from an EMBL/GenBank/DDBJ whole genome shotgun (WGS) entry which is preliminary data.</text>
</comment>
<dbReference type="AlphaFoldDB" id="A0A5B7D1U4"/>
<gene>
    <name evidence="1" type="ORF">E2C01_007682</name>
</gene>
<evidence type="ECO:0000313" key="1">
    <source>
        <dbReference type="EMBL" id="MPC14904.1"/>
    </source>
</evidence>
<sequence length="79" mass="8723">MKYPECHHHLEFTSSYCEGSGSLLAVVRILAYLEGAWRALQKAARGGAGGGSVSEERVEIPVTWYASITLMTWKGQHIE</sequence>
<proteinExistence type="predicted"/>
<accession>A0A5B7D1U4</accession>
<reference evidence="1 2" key="1">
    <citation type="submission" date="2019-05" db="EMBL/GenBank/DDBJ databases">
        <title>Another draft genome of Portunus trituberculatus and its Hox gene families provides insights of decapod evolution.</title>
        <authorList>
            <person name="Jeong J.-H."/>
            <person name="Song I."/>
            <person name="Kim S."/>
            <person name="Choi T."/>
            <person name="Kim D."/>
            <person name="Ryu S."/>
            <person name="Kim W."/>
        </authorList>
    </citation>
    <scope>NUCLEOTIDE SEQUENCE [LARGE SCALE GENOMIC DNA]</scope>
    <source>
        <tissue evidence="1">Muscle</tissue>
    </source>
</reference>
<keyword evidence="2" id="KW-1185">Reference proteome</keyword>